<dbReference type="InterPro" id="IPR052731">
    <property type="entry name" value="B_subtilis_Trans_State_Reg"/>
</dbReference>
<dbReference type="EMBL" id="DWWA01000007">
    <property type="protein sequence ID" value="HJC71308.1"/>
    <property type="molecule type" value="Genomic_DNA"/>
</dbReference>
<evidence type="ECO:0000313" key="4">
    <source>
        <dbReference type="Proteomes" id="UP000823918"/>
    </source>
</evidence>
<dbReference type="PROSITE" id="PS51740">
    <property type="entry name" value="SPOVT_ABRB"/>
    <property type="match status" value="1"/>
</dbReference>
<keyword evidence="1 3" id="KW-0238">DNA-binding</keyword>
<dbReference type="PANTHER" id="PTHR36432:SF4">
    <property type="entry name" value="TRANSITION STATE REGULATOR ABH-RELATED"/>
    <property type="match status" value="1"/>
</dbReference>
<sequence>MKSTGIVRPVDNLGRVVLPIELRRVLDIDKDSALEVYVDDDSIILKKYQPACIFCGSAVDVQTYQGRNICKECREAIAAMDHEQA</sequence>
<dbReference type="Gene3D" id="2.10.260.10">
    <property type="match status" value="1"/>
</dbReference>
<dbReference type="InterPro" id="IPR037914">
    <property type="entry name" value="SpoVT-AbrB_sf"/>
</dbReference>
<proteinExistence type="predicted"/>
<dbReference type="PANTHER" id="PTHR36432">
    <property type="match status" value="1"/>
</dbReference>
<evidence type="ECO:0000259" key="2">
    <source>
        <dbReference type="PROSITE" id="PS51740"/>
    </source>
</evidence>
<comment type="caution">
    <text evidence="3">The sequence shown here is derived from an EMBL/GenBank/DDBJ whole genome shotgun (WGS) entry which is preliminary data.</text>
</comment>
<name>A0A9D2TJQ5_9FIRM</name>
<evidence type="ECO:0000313" key="3">
    <source>
        <dbReference type="EMBL" id="HJC71308.1"/>
    </source>
</evidence>
<protein>
    <submittedName>
        <fullName evidence="3">AbrB/MazE/SpoVT family DNA-binding domain-containing protein</fullName>
    </submittedName>
</protein>
<reference evidence="3" key="1">
    <citation type="journal article" date="2021" name="PeerJ">
        <title>Extensive microbial diversity within the chicken gut microbiome revealed by metagenomics and culture.</title>
        <authorList>
            <person name="Gilroy R."/>
            <person name="Ravi A."/>
            <person name="Getino M."/>
            <person name="Pursley I."/>
            <person name="Horton D.L."/>
            <person name="Alikhan N.F."/>
            <person name="Baker D."/>
            <person name="Gharbi K."/>
            <person name="Hall N."/>
            <person name="Watson M."/>
            <person name="Adriaenssens E.M."/>
            <person name="Foster-Nyarko E."/>
            <person name="Jarju S."/>
            <person name="Secka A."/>
            <person name="Antonio M."/>
            <person name="Oren A."/>
            <person name="Chaudhuri R.R."/>
            <person name="La Ragione R."/>
            <person name="Hildebrand F."/>
            <person name="Pallen M.J."/>
        </authorList>
    </citation>
    <scope>NUCLEOTIDE SEQUENCE</scope>
    <source>
        <strain evidence="3">5933</strain>
    </source>
</reference>
<gene>
    <name evidence="3" type="ORF">H9698_00745</name>
</gene>
<dbReference type="Pfam" id="PF04014">
    <property type="entry name" value="MazE_antitoxin"/>
    <property type="match status" value="1"/>
</dbReference>
<dbReference type="Proteomes" id="UP000823918">
    <property type="component" value="Unassembled WGS sequence"/>
</dbReference>
<dbReference type="GO" id="GO:0003677">
    <property type="term" value="F:DNA binding"/>
    <property type="evidence" value="ECO:0007669"/>
    <property type="project" value="UniProtKB-UniRule"/>
</dbReference>
<dbReference type="SMART" id="SM00966">
    <property type="entry name" value="SpoVT_AbrB"/>
    <property type="match status" value="1"/>
</dbReference>
<reference evidence="3" key="2">
    <citation type="submission" date="2021-04" db="EMBL/GenBank/DDBJ databases">
        <authorList>
            <person name="Gilroy R."/>
        </authorList>
    </citation>
    <scope>NUCLEOTIDE SEQUENCE</scope>
    <source>
        <strain evidence="3">5933</strain>
    </source>
</reference>
<organism evidence="3 4">
    <name type="scientific">Candidatus Ruthenibacterium merdavium</name>
    <dbReference type="NCBI Taxonomy" id="2838752"/>
    <lineage>
        <taxon>Bacteria</taxon>
        <taxon>Bacillati</taxon>
        <taxon>Bacillota</taxon>
        <taxon>Clostridia</taxon>
        <taxon>Eubacteriales</taxon>
        <taxon>Oscillospiraceae</taxon>
        <taxon>Ruthenibacterium</taxon>
    </lineage>
</organism>
<dbReference type="InterPro" id="IPR007159">
    <property type="entry name" value="SpoVT-AbrB_dom"/>
</dbReference>
<evidence type="ECO:0000256" key="1">
    <source>
        <dbReference type="PROSITE-ProRule" id="PRU01076"/>
    </source>
</evidence>
<accession>A0A9D2TJQ5</accession>
<feature type="domain" description="SpoVT-AbrB" evidence="2">
    <location>
        <begin position="5"/>
        <end position="50"/>
    </location>
</feature>
<dbReference type="SUPFAM" id="SSF89447">
    <property type="entry name" value="AbrB/MazE/MraZ-like"/>
    <property type="match status" value="1"/>
</dbReference>
<dbReference type="AlphaFoldDB" id="A0A9D2TJQ5"/>